<name>A0ABT0YM16_9BURK</name>
<evidence type="ECO:0000313" key="2">
    <source>
        <dbReference type="EMBL" id="MCM5679469.1"/>
    </source>
</evidence>
<protein>
    <recommendedName>
        <fullName evidence="4">DUF883 domain-containing protein</fullName>
    </recommendedName>
</protein>
<gene>
    <name evidence="2" type="ORF">M8A51_07990</name>
</gene>
<reference evidence="2" key="1">
    <citation type="submission" date="2022-05" db="EMBL/GenBank/DDBJ databases">
        <title>Schlegelella sp. nov., isolated from mangrove soil.</title>
        <authorList>
            <person name="Liu Y."/>
            <person name="Ge X."/>
            <person name="Liu W."/>
        </authorList>
    </citation>
    <scope>NUCLEOTIDE SEQUENCE</scope>
    <source>
        <strain evidence="2">S2-27</strain>
    </source>
</reference>
<keyword evidence="3" id="KW-1185">Reference proteome</keyword>
<evidence type="ECO:0000256" key="1">
    <source>
        <dbReference type="SAM" id="MobiDB-lite"/>
    </source>
</evidence>
<organism evidence="2 3">
    <name type="scientific">Caldimonas mangrovi</name>
    <dbReference type="NCBI Taxonomy" id="2944811"/>
    <lineage>
        <taxon>Bacteria</taxon>
        <taxon>Pseudomonadati</taxon>
        <taxon>Pseudomonadota</taxon>
        <taxon>Betaproteobacteria</taxon>
        <taxon>Burkholderiales</taxon>
        <taxon>Sphaerotilaceae</taxon>
        <taxon>Caldimonas</taxon>
    </lineage>
</organism>
<feature type="compositionally biased region" description="Low complexity" evidence="1">
    <location>
        <begin position="1"/>
        <end position="28"/>
    </location>
</feature>
<dbReference type="RefSeq" id="WP_251777678.1">
    <property type="nucleotide sequence ID" value="NZ_JAMKFE010000004.1"/>
</dbReference>
<evidence type="ECO:0008006" key="4">
    <source>
        <dbReference type="Google" id="ProtNLM"/>
    </source>
</evidence>
<sequence>MENQPGTTTGTMSGTGTTTASSNGLGSSANVVDRVAQSAHEAIDRVAAKAGPAMEKVRGSASSYKEQLHAKADQFGAMEEQWLESARGYVREHPFTALAIAAAAGMLIAKMTSSNR</sequence>
<comment type="caution">
    <text evidence="2">The sequence shown here is derived from an EMBL/GenBank/DDBJ whole genome shotgun (WGS) entry which is preliminary data.</text>
</comment>
<feature type="region of interest" description="Disordered" evidence="1">
    <location>
        <begin position="1"/>
        <end position="29"/>
    </location>
</feature>
<evidence type="ECO:0000313" key="3">
    <source>
        <dbReference type="Proteomes" id="UP001165541"/>
    </source>
</evidence>
<dbReference type="Proteomes" id="UP001165541">
    <property type="component" value="Unassembled WGS sequence"/>
</dbReference>
<accession>A0ABT0YM16</accession>
<proteinExistence type="predicted"/>
<dbReference type="EMBL" id="JAMKFE010000004">
    <property type="protein sequence ID" value="MCM5679469.1"/>
    <property type="molecule type" value="Genomic_DNA"/>
</dbReference>